<organism evidence="1 2">
    <name type="scientific">Pedobacter heparinus (strain ATCC 13125 / DSM 2366 / CIP 104194 / JCM 7457 / NBRC 12017 / NCIMB 9290 / NRRL B-14731 / HIM 762-3)</name>
    <dbReference type="NCBI Taxonomy" id="485917"/>
    <lineage>
        <taxon>Bacteria</taxon>
        <taxon>Pseudomonadati</taxon>
        <taxon>Bacteroidota</taxon>
        <taxon>Sphingobacteriia</taxon>
        <taxon>Sphingobacteriales</taxon>
        <taxon>Sphingobacteriaceae</taxon>
        <taxon>Pedobacter</taxon>
    </lineage>
</organism>
<dbReference type="OrthoDB" id="773374at2"/>
<dbReference type="HOGENOM" id="CLU_1446371_0_0_10"/>
<dbReference type="EMBL" id="CP001681">
    <property type="protein sequence ID" value="ACU04241.1"/>
    <property type="molecule type" value="Genomic_DNA"/>
</dbReference>
<dbReference type="AlphaFoldDB" id="C6XWU7"/>
<dbReference type="Proteomes" id="UP000000852">
    <property type="component" value="Chromosome"/>
</dbReference>
<accession>C6XWU7</accession>
<sequence length="187" mass="20225">MKNKVLYIAVILPVVIYTSCSKIAENLQRDAIVTDTVYFEIPVIATLDNALTLPNVATTINLENQINAQVQDLNASNLHSVKLKSINLGLAEIVEDSIDTKNNFANLQSIKFSLTDGSKTDSLASVSIPSKTLSRGLTLNPVILPETLKPYISKPAMKYSITIKAKEVTTAVMTVGAAISYTVTLVK</sequence>
<keyword evidence="2" id="KW-1185">Reference proteome</keyword>
<gene>
    <name evidence="1" type="ordered locus">Phep_2036</name>
</gene>
<proteinExistence type="predicted"/>
<dbReference type="RefSeq" id="WP_015807854.1">
    <property type="nucleotide sequence ID" value="NC_013061.1"/>
</dbReference>
<dbReference type="STRING" id="485917.Phep_2036"/>
<evidence type="ECO:0000313" key="1">
    <source>
        <dbReference type="EMBL" id="ACU04241.1"/>
    </source>
</evidence>
<reference evidence="1 2" key="1">
    <citation type="journal article" date="2009" name="Stand. Genomic Sci.">
        <title>Complete genome sequence of Pedobacter heparinus type strain (HIM 762-3).</title>
        <authorList>
            <person name="Han C."/>
            <person name="Spring S."/>
            <person name="Lapidus A."/>
            <person name="Del Rio T.G."/>
            <person name="Tice H."/>
            <person name="Copeland A."/>
            <person name="Cheng J.F."/>
            <person name="Lucas S."/>
            <person name="Chen F."/>
            <person name="Nolan M."/>
            <person name="Bruce D."/>
            <person name="Goodwin L."/>
            <person name="Pitluck S."/>
            <person name="Ivanova N."/>
            <person name="Mavromatis K."/>
            <person name="Mikhailova N."/>
            <person name="Pati A."/>
            <person name="Chen A."/>
            <person name="Palaniappan K."/>
            <person name="Land M."/>
            <person name="Hauser L."/>
            <person name="Chang Y.J."/>
            <person name="Jeffries C.C."/>
            <person name="Saunders E."/>
            <person name="Chertkov O."/>
            <person name="Brettin T."/>
            <person name="Goker M."/>
            <person name="Rohde M."/>
            <person name="Bristow J."/>
            <person name="Eisen J.A."/>
            <person name="Markowitz V."/>
            <person name="Hugenholtz P."/>
            <person name="Kyrpides N.C."/>
            <person name="Klenk H.P."/>
            <person name="Detter J.C."/>
        </authorList>
    </citation>
    <scope>NUCLEOTIDE SEQUENCE [LARGE SCALE GENOMIC DNA]</scope>
    <source>
        <strain evidence="2">ATCC 13125 / DSM 2366 / CIP 104194 / JCM 7457 / NBRC 12017 / NCIMB 9290 / NRRL B-14731 / HIM 762-3</strain>
    </source>
</reference>
<dbReference type="KEGG" id="phe:Phep_2036"/>
<protein>
    <submittedName>
        <fullName evidence="1">Uncharacterized protein</fullName>
    </submittedName>
</protein>
<evidence type="ECO:0000313" key="2">
    <source>
        <dbReference type="Proteomes" id="UP000000852"/>
    </source>
</evidence>
<name>C6XWU7_PEDHD</name>